<proteinExistence type="predicted"/>
<reference evidence="2" key="2">
    <citation type="journal article" date="2024" name="Plant">
        <title>Genomic evolution and insights into agronomic trait innovations of Sesamum species.</title>
        <authorList>
            <person name="Miao H."/>
            <person name="Wang L."/>
            <person name="Qu L."/>
            <person name="Liu H."/>
            <person name="Sun Y."/>
            <person name="Le M."/>
            <person name="Wang Q."/>
            <person name="Wei S."/>
            <person name="Zheng Y."/>
            <person name="Lin W."/>
            <person name="Duan Y."/>
            <person name="Cao H."/>
            <person name="Xiong S."/>
            <person name="Wang X."/>
            <person name="Wei L."/>
            <person name="Li C."/>
            <person name="Ma Q."/>
            <person name="Ju M."/>
            <person name="Zhao R."/>
            <person name="Li G."/>
            <person name="Mu C."/>
            <person name="Tian Q."/>
            <person name="Mei H."/>
            <person name="Zhang T."/>
            <person name="Gao T."/>
            <person name="Zhang H."/>
        </authorList>
    </citation>
    <scope>NUCLEOTIDE SEQUENCE</scope>
    <source>
        <strain evidence="2">G02</strain>
    </source>
</reference>
<feature type="compositionally biased region" description="Basic residues" evidence="1">
    <location>
        <begin position="1"/>
        <end position="11"/>
    </location>
</feature>
<evidence type="ECO:0000313" key="2">
    <source>
        <dbReference type="EMBL" id="KAL0408254.1"/>
    </source>
</evidence>
<gene>
    <name evidence="2" type="ORF">Sradi_1759800</name>
</gene>
<feature type="compositionally biased region" description="Polar residues" evidence="1">
    <location>
        <begin position="53"/>
        <end position="63"/>
    </location>
</feature>
<evidence type="ECO:0000256" key="1">
    <source>
        <dbReference type="SAM" id="MobiDB-lite"/>
    </source>
</evidence>
<reference evidence="2" key="1">
    <citation type="submission" date="2020-06" db="EMBL/GenBank/DDBJ databases">
        <authorList>
            <person name="Li T."/>
            <person name="Hu X."/>
            <person name="Zhang T."/>
            <person name="Song X."/>
            <person name="Zhang H."/>
            <person name="Dai N."/>
            <person name="Sheng W."/>
            <person name="Hou X."/>
            <person name="Wei L."/>
        </authorList>
    </citation>
    <scope>NUCLEOTIDE SEQUENCE</scope>
    <source>
        <strain evidence="2">G02</strain>
        <tissue evidence="2">Leaf</tissue>
    </source>
</reference>
<dbReference type="AlphaFoldDB" id="A0AAW2TUN9"/>
<feature type="compositionally biased region" description="Polar residues" evidence="1">
    <location>
        <begin position="12"/>
        <end position="44"/>
    </location>
</feature>
<dbReference type="EMBL" id="JACGWJ010000007">
    <property type="protein sequence ID" value="KAL0408254.1"/>
    <property type="molecule type" value="Genomic_DNA"/>
</dbReference>
<sequence length="98" mass="11308">MENTHNHKGHRQTQLLNPTKATPTKNSHRGFNSQTTSAKTQLNHYNKHGRLVTKTTKNPSQRPTRNHKGFSNRLPEAISHRDFYRRKPLMVVRDKAAG</sequence>
<protein>
    <submittedName>
        <fullName evidence="2">Uncharacterized protein</fullName>
    </submittedName>
</protein>
<name>A0AAW2TUN9_SESRA</name>
<accession>A0AAW2TUN9</accession>
<organism evidence="2">
    <name type="scientific">Sesamum radiatum</name>
    <name type="common">Black benniseed</name>
    <dbReference type="NCBI Taxonomy" id="300843"/>
    <lineage>
        <taxon>Eukaryota</taxon>
        <taxon>Viridiplantae</taxon>
        <taxon>Streptophyta</taxon>
        <taxon>Embryophyta</taxon>
        <taxon>Tracheophyta</taxon>
        <taxon>Spermatophyta</taxon>
        <taxon>Magnoliopsida</taxon>
        <taxon>eudicotyledons</taxon>
        <taxon>Gunneridae</taxon>
        <taxon>Pentapetalae</taxon>
        <taxon>asterids</taxon>
        <taxon>lamiids</taxon>
        <taxon>Lamiales</taxon>
        <taxon>Pedaliaceae</taxon>
        <taxon>Sesamum</taxon>
    </lineage>
</organism>
<comment type="caution">
    <text evidence="2">The sequence shown here is derived from an EMBL/GenBank/DDBJ whole genome shotgun (WGS) entry which is preliminary data.</text>
</comment>
<feature type="region of interest" description="Disordered" evidence="1">
    <location>
        <begin position="1"/>
        <end position="79"/>
    </location>
</feature>